<keyword evidence="5" id="KW-0325">Glycoprotein</keyword>
<dbReference type="CDD" id="cd00054">
    <property type="entry name" value="EGF_CA"/>
    <property type="match status" value="3"/>
</dbReference>
<dbReference type="InterPro" id="IPR018097">
    <property type="entry name" value="EGF_Ca-bd_CS"/>
</dbReference>
<reference evidence="8" key="1">
    <citation type="journal article" date="2023" name="G3 (Bethesda)">
        <title>Whole genome assembly and annotation of the endangered Caribbean coral Acropora cervicornis.</title>
        <authorList>
            <person name="Selwyn J.D."/>
            <person name="Vollmer S.V."/>
        </authorList>
    </citation>
    <scope>NUCLEOTIDE SEQUENCE</scope>
    <source>
        <strain evidence="8">K2</strain>
    </source>
</reference>
<dbReference type="InterPro" id="IPR001881">
    <property type="entry name" value="EGF-like_Ca-bd_dom"/>
</dbReference>
<dbReference type="PROSITE" id="PS01187">
    <property type="entry name" value="EGF_CA"/>
    <property type="match status" value="2"/>
</dbReference>
<reference evidence="8" key="2">
    <citation type="journal article" date="2023" name="Science">
        <title>Genomic signatures of disease resistance in endangered staghorn corals.</title>
        <authorList>
            <person name="Vollmer S.V."/>
            <person name="Selwyn J.D."/>
            <person name="Despard B.A."/>
            <person name="Roesel C.L."/>
        </authorList>
    </citation>
    <scope>NUCLEOTIDE SEQUENCE</scope>
    <source>
        <strain evidence="8">K2</strain>
    </source>
</reference>
<keyword evidence="1 6" id="KW-0245">EGF-like domain</keyword>
<dbReference type="SMART" id="SM00179">
    <property type="entry name" value="EGF_CA"/>
    <property type="match status" value="3"/>
</dbReference>
<dbReference type="PANTHER" id="PTHR47635:SF2">
    <property type="entry name" value="LAMG-LIKE JELLYROLL FOLD DOMAIN-CONTAINING PROTEIN"/>
    <property type="match status" value="1"/>
</dbReference>
<dbReference type="InterPro" id="IPR006558">
    <property type="entry name" value="LamG-like"/>
</dbReference>
<keyword evidence="2" id="KW-0732">Signal</keyword>
<feature type="disulfide bond" evidence="6">
    <location>
        <begin position="67"/>
        <end position="76"/>
    </location>
</feature>
<comment type="caution">
    <text evidence="8">The sequence shown here is derived from an EMBL/GenBank/DDBJ whole genome shotgun (WGS) entry which is preliminary data.</text>
</comment>
<dbReference type="Pfam" id="PF13385">
    <property type="entry name" value="Laminin_G_3"/>
    <property type="match status" value="1"/>
</dbReference>
<dbReference type="AlphaFoldDB" id="A0AAD9PY90"/>
<dbReference type="SMART" id="SM00181">
    <property type="entry name" value="EGF"/>
    <property type="match status" value="3"/>
</dbReference>
<dbReference type="InterPro" id="IPR000152">
    <property type="entry name" value="EGF-type_Asp/Asn_hydroxyl_site"/>
</dbReference>
<feature type="disulfide bond" evidence="6">
    <location>
        <begin position="10"/>
        <end position="27"/>
    </location>
</feature>
<evidence type="ECO:0000256" key="3">
    <source>
        <dbReference type="ARBA" id="ARBA00022737"/>
    </source>
</evidence>
<feature type="disulfide bond" evidence="6">
    <location>
        <begin position="105"/>
        <end position="114"/>
    </location>
</feature>
<dbReference type="PROSITE" id="PS00010">
    <property type="entry name" value="ASX_HYDROXYL"/>
    <property type="match status" value="2"/>
</dbReference>
<evidence type="ECO:0000313" key="9">
    <source>
        <dbReference type="Proteomes" id="UP001249851"/>
    </source>
</evidence>
<evidence type="ECO:0000256" key="6">
    <source>
        <dbReference type="PROSITE-ProRule" id="PRU00076"/>
    </source>
</evidence>
<dbReference type="Pfam" id="PF00008">
    <property type="entry name" value="EGF"/>
    <property type="match status" value="3"/>
</dbReference>
<dbReference type="FunFam" id="2.10.25.10:FF:000230">
    <property type="entry name" value="Delta-like protein"/>
    <property type="match status" value="1"/>
</dbReference>
<dbReference type="GO" id="GO:0042063">
    <property type="term" value="P:gliogenesis"/>
    <property type="evidence" value="ECO:0007669"/>
    <property type="project" value="UniProtKB-ARBA"/>
</dbReference>
<evidence type="ECO:0000256" key="5">
    <source>
        <dbReference type="ARBA" id="ARBA00023180"/>
    </source>
</evidence>
<accession>A0AAD9PY90</accession>
<feature type="domain" description="EGF-like" evidence="7">
    <location>
        <begin position="1"/>
        <end position="39"/>
    </location>
</feature>
<keyword evidence="3" id="KW-0677">Repeat</keyword>
<dbReference type="InterPro" id="IPR000742">
    <property type="entry name" value="EGF"/>
</dbReference>
<evidence type="ECO:0000256" key="2">
    <source>
        <dbReference type="ARBA" id="ARBA00022729"/>
    </source>
</evidence>
<protein>
    <submittedName>
        <fullName evidence="8">Fibropellin-3</fullName>
    </submittedName>
</protein>
<dbReference type="PROSITE" id="PS01186">
    <property type="entry name" value="EGF_2"/>
    <property type="match status" value="2"/>
</dbReference>
<dbReference type="Gene3D" id="2.10.25.10">
    <property type="entry name" value="Laminin"/>
    <property type="match status" value="3"/>
</dbReference>
<name>A0AAD9PY90_ACRCE</name>
<dbReference type="PANTHER" id="PTHR47635">
    <property type="entry name" value="CUB DOMAIN-CONTAINING PROTEIN"/>
    <property type="match status" value="1"/>
</dbReference>
<evidence type="ECO:0000256" key="4">
    <source>
        <dbReference type="ARBA" id="ARBA00023157"/>
    </source>
</evidence>
<dbReference type="PROSITE" id="PS50026">
    <property type="entry name" value="EGF_3"/>
    <property type="match status" value="3"/>
</dbReference>
<dbReference type="FunFam" id="2.10.25.10:FF:000143">
    <property type="entry name" value="Protein crumbs 1"/>
    <property type="match status" value="1"/>
</dbReference>
<dbReference type="FunFam" id="2.10.25.10:FF:000004">
    <property type="entry name" value="Neurogenic locus notch 1"/>
    <property type="match status" value="1"/>
</dbReference>
<dbReference type="GO" id="GO:0005886">
    <property type="term" value="C:plasma membrane"/>
    <property type="evidence" value="ECO:0007669"/>
    <property type="project" value="UniProtKB-ARBA"/>
</dbReference>
<dbReference type="PROSITE" id="PS00022">
    <property type="entry name" value="EGF_1"/>
    <property type="match status" value="3"/>
</dbReference>
<feature type="disulfide bond" evidence="6">
    <location>
        <begin position="29"/>
        <end position="38"/>
    </location>
</feature>
<sequence length="324" mass="35596">MSTPCSNEPCMNGAHCVAKYEDNDYQCSCAPGYTGHHCQIDVDECSSSPCLNSGSCSDHINSYTCNCLAGFTGINCETNINECLSQPCLNGGTCVDGINMFRCNCIQHTAGLSCATINVTDPIALYPLNATYTSKDSTGNQPDGITSNVQFAVGPDGNSQGSYQFFGVVSSYVELPNNGGLDIMHSMTLVMWVYSEGTDGPLFNYRPSGNWATHFWVNGGQFFTRFVKRNYEFLDPLISSVITTKRWYYVGMSYDYNTGLARLWVDGVEVHQLNVGIYTLATVGNVRIGVKSDDNRYFKGRVSKVQVYNVALTLEQVQAVKYRG</sequence>
<evidence type="ECO:0000256" key="1">
    <source>
        <dbReference type="ARBA" id="ARBA00022536"/>
    </source>
</evidence>
<dbReference type="GO" id="GO:0000902">
    <property type="term" value="P:cell morphogenesis"/>
    <property type="evidence" value="ECO:0007669"/>
    <property type="project" value="UniProtKB-ARBA"/>
</dbReference>
<dbReference type="GO" id="GO:0005509">
    <property type="term" value="F:calcium ion binding"/>
    <property type="evidence" value="ECO:0007669"/>
    <property type="project" value="InterPro"/>
</dbReference>
<evidence type="ECO:0000313" key="8">
    <source>
        <dbReference type="EMBL" id="KAK2551292.1"/>
    </source>
</evidence>
<dbReference type="SMART" id="SM00560">
    <property type="entry name" value="LamGL"/>
    <property type="match status" value="1"/>
</dbReference>
<feature type="domain" description="EGF-like" evidence="7">
    <location>
        <begin position="79"/>
        <end position="115"/>
    </location>
</feature>
<dbReference type="EMBL" id="JARQWQ010000099">
    <property type="protein sequence ID" value="KAK2551292.1"/>
    <property type="molecule type" value="Genomic_DNA"/>
</dbReference>
<proteinExistence type="predicted"/>
<evidence type="ECO:0000259" key="7">
    <source>
        <dbReference type="PROSITE" id="PS50026"/>
    </source>
</evidence>
<keyword evidence="4 6" id="KW-1015">Disulfide bond</keyword>
<feature type="domain" description="EGF-like" evidence="7">
    <location>
        <begin position="41"/>
        <end position="77"/>
    </location>
</feature>
<organism evidence="8 9">
    <name type="scientific">Acropora cervicornis</name>
    <name type="common">Staghorn coral</name>
    <dbReference type="NCBI Taxonomy" id="6130"/>
    <lineage>
        <taxon>Eukaryota</taxon>
        <taxon>Metazoa</taxon>
        <taxon>Cnidaria</taxon>
        <taxon>Anthozoa</taxon>
        <taxon>Hexacorallia</taxon>
        <taxon>Scleractinia</taxon>
        <taxon>Astrocoeniina</taxon>
        <taxon>Acroporidae</taxon>
        <taxon>Acropora</taxon>
    </lineage>
</organism>
<dbReference type="InterPro" id="IPR013320">
    <property type="entry name" value="ConA-like_dom_sf"/>
</dbReference>
<gene>
    <name evidence="8" type="ORF">P5673_027885</name>
</gene>
<dbReference type="GO" id="GO:0048666">
    <property type="term" value="P:neuron development"/>
    <property type="evidence" value="ECO:0007669"/>
    <property type="project" value="UniProtKB-ARBA"/>
</dbReference>
<dbReference type="Gene3D" id="2.60.120.200">
    <property type="match status" value="1"/>
</dbReference>
<dbReference type="SUPFAM" id="SSF49899">
    <property type="entry name" value="Concanavalin A-like lectins/glucanases"/>
    <property type="match status" value="1"/>
</dbReference>
<keyword evidence="9" id="KW-1185">Reference proteome</keyword>
<dbReference type="PRINTS" id="PR00010">
    <property type="entry name" value="EGFBLOOD"/>
</dbReference>
<dbReference type="SUPFAM" id="SSF57196">
    <property type="entry name" value="EGF/Laminin"/>
    <property type="match status" value="3"/>
</dbReference>
<dbReference type="Proteomes" id="UP001249851">
    <property type="component" value="Unassembled WGS sequence"/>
</dbReference>
<comment type="caution">
    <text evidence="6">Lacks conserved residue(s) required for the propagation of feature annotation.</text>
</comment>